<dbReference type="STRING" id="29539.SAMN02745716_1206"/>
<dbReference type="InterPro" id="IPR036412">
    <property type="entry name" value="HAD-like_sf"/>
</dbReference>
<dbReference type="Pfam" id="PF13344">
    <property type="entry name" value="Hydrolase_6"/>
    <property type="match status" value="1"/>
</dbReference>
<evidence type="ECO:0000313" key="1">
    <source>
        <dbReference type="EMBL" id="SEH12795.1"/>
    </source>
</evidence>
<dbReference type="RefSeq" id="WP_177169363.1">
    <property type="nucleotide sequence ID" value="NZ_FNWJ01000001.1"/>
</dbReference>
<dbReference type="AlphaFoldDB" id="A0A1H6FSS1"/>
<dbReference type="InterPro" id="IPR006439">
    <property type="entry name" value="HAD-SF_hydro_IA"/>
</dbReference>
<gene>
    <name evidence="1" type="ORF">SAMN02745716_1206</name>
</gene>
<dbReference type="PANTHER" id="PTHR19288:SF46">
    <property type="entry name" value="HALOACID DEHALOGENASE-LIKE HYDROLASE DOMAIN-CONTAINING PROTEIN 2"/>
    <property type="match status" value="1"/>
</dbReference>
<dbReference type="EMBL" id="FNWJ01000001">
    <property type="protein sequence ID" value="SEH12795.1"/>
    <property type="molecule type" value="Genomic_DNA"/>
</dbReference>
<dbReference type="Proteomes" id="UP000222056">
    <property type="component" value="Unassembled WGS sequence"/>
</dbReference>
<dbReference type="PANTHER" id="PTHR19288">
    <property type="entry name" value="4-NITROPHENYLPHOSPHATASE-RELATED"/>
    <property type="match status" value="1"/>
</dbReference>
<proteinExistence type="predicted"/>
<accession>A0A1H6FSS1</accession>
<dbReference type="InterPro" id="IPR006357">
    <property type="entry name" value="HAD-SF_hydro_IIA"/>
</dbReference>
<reference evidence="2" key="1">
    <citation type="submission" date="2016-10" db="EMBL/GenBank/DDBJ databases">
        <authorList>
            <person name="Varghese N."/>
            <person name="Submissions S."/>
        </authorList>
    </citation>
    <scope>NUCLEOTIDE SEQUENCE [LARGE SCALE GENOMIC DNA]</scope>
    <source>
        <strain evidence="2">ATCC 35263</strain>
    </source>
</reference>
<dbReference type="Pfam" id="PF13242">
    <property type="entry name" value="Hydrolase_like"/>
    <property type="match status" value="1"/>
</dbReference>
<keyword evidence="2" id="KW-1185">Reference proteome</keyword>
<dbReference type="NCBIfam" id="TIGR01460">
    <property type="entry name" value="HAD-SF-IIA"/>
    <property type="match status" value="1"/>
</dbReference>
<sequence>MRARAVLLDMDGVLYVGDQAIPGAPQAVAALREAGFALRFVTNTTARSRARLLELLEQLGFEAAASELVTPTRLAADYCREHGHRAVALLAPDELQAEFAGLRIAAGPDDARRRGGRVPASEGSGPAIDAIVLGDLGEGFDYALLNGAFRWITDGAQLIALQRNRTWRRDDGLALDLGPFVAALEYATRRQAVVVGKPSPHFFELVLADLGLPPERCVMVGDDAETDVAGAQACGICGVFVRSGKHTDADLRELGVRPDLTLDSIADLPDALAAER</sequence>
<dbReference type="NCBIfam" id="TIGR01549">
    <property type="entry name" value="HAD-SF-IA-v1"/>
    <property type="match status" value="1"/>
</dbReference>
<dbReference type="NCBIfam" id="TIGR01509">
    <property type="entry name" value="HAD-SF-IA-v3"/>
    <property type="match status" value="1"/>
</dbReference>
<evidence type="ECO:0000313" key="2">
    <source>
        <dbReference type="Proteomes" id="UP000222056"/>
    </source>
</evidence>
<dbReference type="InterPro" id="IPR023214">
    <property type="entry name" value="HAD_sf"/>
</dbReference>
<dbReference type="SUPFAM" id="SSF56784">
    <property type="entry name" value="HAD-like"/>
    <property type="match status" value="1"/>
</dbReference>
<organism evidence="1 2">
    <name type="scientific">Thermoleophilum album</name>
    <dbReference type="NCBI Taxonomy" id="29539"/>
    <lineage>
        <taxon>Bacteria</taxon>
        <taxon>Bacillati</taxon>
        <taxon>Actinomycetota</taxon>
        <taxon>Thermoleophilia</taxon>
        <taxon>Thermoleophilales</taxon>
        <taxon>Thermoleophilaceae</taxon>
        <taxon>Thermoleophilum</taxon>
    </lineage>
</organism>
<dbReference type="GO" id="GO:0016791">
    <property type="term" value="F:phosphatase activity"/>
    <property type="evidence" value="ECO:0007669"/>
    <property type="project" value="TreeGrafter"/>
</dbReference>
<dbReference type="Gene3D" id="3.40.50.1000">
    <property type="entry name" value="HAD superfamily/HAD-like"/>
    <property type="match status" value="2"/>
</dbReference>
<protein>
    <submittedName>
        <fullName evidence="1">HAD-superfamily subfamily IIA hydrolase, TIGR01458</fullName>
    </submittedName>
</protein>
<name>A0A1H6FSS1_THEAL</name>
<keyword evidence="1" id="KW-0378">Hydrolase</keyword>
<dbReference type="GO" id="GO:0005737">
    <property type="term" value="C:cytoplasm"/>
    <property type="evidence" value="ECO:0007669"/>
    <property type="project" value="TreeGrafter"/>
</dbReference>